<sequence length="729" mass="83201">MMGFSNFTYDIILWMMTVLIDLFFREVRTRGSFRIPKKGALIFVAAPHANQFVDPLLLMRQVQLASSRRIFFLIAEKSMKRRFIGFMARLVGSIPVARPLDHLMPGTGKIILPSLSSPKYVRGIDTKFTEELSRESLIVISSNFPVLEIKEVISDTEVILKKEYQELDTISSEERSQEFNFKIALKINQTKVYNQVFKKLEEGKCIGIFPEGGSHDRSDLLPLKAGVAIMTLGALANNPNMDLKIVPCGMNYFNAHRFRSCAVLEFGIPLEVPKELVEKYQSGSKYDAIKALLDIIYNALMAVTVRTTDYDTLMFIQAGRRLYKSGYRRLSLQQIVELNRRFILGYNHYKDDPRVVKLRKSIVNYNRELYLLGIRDHQVQSTKYGGFRVIALLIYRSLKFLILAIVSLPGVILFSPIFIATKIISKKKAKEALDASTVKIQGNDVLATWKLLVALALAPTLLLFYSITIACITIYFGIIPYSRKWICITPIINIILISMISFAALRFGESGLDIYKSLRPLFLSLNPTSANTIYKLRQTREALAVELTELINTLGPELFPDFDPCNVIAMPEYMIQNKRISQSHSRTTSFDKNDDLVTSSRTVSYSSTLDLSRNTSLQSLSSLQLFTNNSFSSNSKTSSFDEDSEEKVSKNNQLDENERFEEVSRRIRKAMKQRIQKRNIKKSRACSEFCNFDISEESDYLKSSSSMSQSELEIESETEYEYKESKKEL</sequence>
<evidence type="ECO:0000313" key="1">
    <source>
        <dbReference type="EMBL" id="KAG4303795.1"/>
    </source>
</evidence>
<organism evidence="1 2">
    <name type="scientific">Pneumocystis oryctolagi</name>
    <dbReference type="NCBI Taxonomy" id="42067"/>
    <lineage>
        <taxon>Eukaryota</taxon>
        <taxon>Fungi</taxon>
        <taxon>Dikarya</taxon>
        <taxon>Ascomycota</taxon>
        <taxon>Taphrinomycotina</taxon>
        <taxon>Pneumocystomycetes</taxon>
        <taxon>Pneumocystaceae</taxon>
        <taxon>Pneumocystis</taxon>
    </lineage>
</organism>
<protein>
    <submittedName>
        <fullName evidence="1">Uncharacterized protein</fullName>
    </submittedName>
</protein>
<dbReference type="EMBL" id="JABTEG010000023">
    <property type="protein sequence ID" value="KAG4303795.1"/>
    <property type="molecule type" value="Genomic_DNA"/>
</dbReference>
<dbReference type="Proteomes" id="UP000768646">
    <property type="component" value="Unassembled WGS sequence"/>
</dbReference>
<comment type="caution">
    <text evidence="1">The sequence shown here is derived from an EMBL/GenBank/DDBJ whole genome shotgun (WGS) entry which is preliminary data.</text>
</comment>
<reference evidence="1 2" key="1">
    <citation type="journal article" date="2021" name="Commun. Biol.">
        <title>Genomic insights into the host specific adaptation of the Pneumocystis genus.</title>
        <authorList>
            <person name="Cisse O.H."/>
            <person name="Ma L."/>
            <person name="Dekker J.P."/>
            <person name="Khil P.P."/>
            <person name="Youn J.-H."/>
            <person name="Brenchley J.M."/>
            <person name="Blair R."/>
            <person name="Pahar B."/>
            <person name="Chabe M."/>
            <person name="Van Rompay K.K.A."/>
            <person name="Keesler R."/>
            <person name="Sukura A."/>
            <person name="Hirsch V."/>
            <person name="Kutty G."/>
            <person name="Liu Y."/>
            <person name="Peng L."/>
            <person name="Chen J."/>
            <person name="Song J."/>
            <person name="Weissenbacher-Lang C."/>
            <person name="Xu J."/>
            <person name="Upham N.S."/>
            <person name="Stajich J.E."/>
            <person name="Cuomo C.A."/>
            <person name="Cushion M.T."/>
            <person name="Kovacs J.A."/>
        </authorList>
    </citation>
    <scope>NUCLEOTIDE SEQUENCE [LARGE SCALE GENOMIC DNA]</scope>
    <source>
        <strain evidence="1 2">RABM</strain>
    </source>
</reference>
<name>A0ACB7C8X2_9ASCO</name>
<gene>
    <name evidence="1" type="ORF">PORY_002793</name>
</gene>
<evidence type="ECO:0000313" key="2">
    <source>
        <dbReference type="Proteomes" id="UP000768646"/>
    </source>
</evidence>
<proteinExistence type="predicted"/>
<keyword evidence="2" id="KW-1185">Reference proteome</keyword>
<accession>A0ACB7C8X2</accession>